<dbReference type="SUPFAM" id="SSF52743">
    <property type="entry name" value="Subtilisin-like"/>
    <property type="match status" value="1"/>
</dbReference>
<reference evidence="10" key="1">
    <citation type="journal article" date="2021" name="Nat. Commun.">
        <title>Genetic determinants of endophytism in the Arabidopsis root mycobiome.</title>
        <authorList>
            <person name="Mesny F."/>
            <person name="Miyauchi S."/>
            <person name="Thiergart T."/>
            <person name="Pickel B."/>
            <person name="Atanasova L."/>
            <person name="Karlsson M."/>
            <person name="Huettel B."/>
            <person name="Barry K.W."/>
            <person name="Haridas S."/>
            <person name="Chen C."/>
            <person name="Bauer D."/>
            <person name="Andreopoulos W."/>
            <person name="Pangilinan J."/>
            <person name="LaButti K."/>
            <person name="Riley R."/>
            <person name="Lipzen A."/>
            <person name="Clum A."/>
            <person name="Drula E."/>
            <person name="Henrissat B."/>
            <person name="Kohler A."/>
            <person name="Grigoriev I.V."/>
            <person name="Martin F.M."/>
            <person name="Hacquard S."/>
        </authorList>
    </citation>
    <scope>NUCLEOTIDE SEQUENCE</scope>
    <source>
        <strain evidence="10">MPI-CAGE-CH-0235</strain>
    </source>
</reference>
<dbReference type="GO" id="GO:0004252">
    <property type="term" value="F:serine-type endopeptidase activity"/>
    <property type="evidence" value="ECO:0007669"/>
    <property type="project" value="InterPro"/>
</dbReference>
<feature type="domain" description="Peptidase S8/S53" evidence="8">
    <location>
        <begin position="169"/>
        <end position="575"/>
    </location>
</feature>
<dbReference type="Gene3D" id="3.40.50.200">
    <property type="entry name" value="Peptidase S8/S53 domain"/>
    <property type="match status" value="2"/>
</dbReference>
<accession>A0A8K0WJQ5</accession>
<dbReference type="Gene3D" id="2.60.40.10">
    <property type="entry name" value="Immunoglobulins"/>
    <property type="match status" value="1"/>
</dbReference>
<feature type="domain" description="C5a peptidase/Subtilisin-like protease SBT2-like Fn3-like" evidence="9">
    <location>
        <begin position="633"/>
        <end position="743"/>
    </location>
</feature>
<keyword evidence="4" id="KW-0378">Hydrolase</keyword>
<dbReference type="Pfam" id="PF00082">
    <property type="entry name" value="Peptidase_S8"/>
    <property type="match status" value="1"/>
</dbReference>
<keyword evidence="2" id="KW-0645">Protease</keyword>
<evidence type="ECO:0000259" key="9">
    <source>
        <dbReference type="Pfam" id="PF06280"/>
    </source>
</evidence>
<dbReference type="EMBL" id="JAGPNK010000024">
    <property type="protein sequence ID" value="KAH7304280.1"/>
    <property type="molecule type" value="Genomic_DNA"/>
</dbReference>
<evidence type="ECO:0000313" key="10">
    <source>
        <dbReference type="EMBL" id="KAH7304280.1"/>
    </source>
</evidence>
<dbReference type="CDD" id="cd07489">
    <property type="entry name" value="Peptidases_S8_5"/>
    <property type="match status" value="1"/>
</dbReference>
<evidence type="ECO:0000256" key="3">
    <source>
        <dbReference type="ARBA" id="ARBA00022729"/>
    </source>
</evidence>
<dbReference type="PROSITE" id="PS51892">
    <property type="entry name" value="SUBTILASE"/>
    <property type="match status" value="1"/>
</dbReference>
<protein>
    <submittedName>
        <fullName evidence="10">Peptidase S8/S53 domain-containing protein</fullName>
    </submittedName>
</protein>
<dbReference type="InterPro" id="IPR050131">
    <property type="entry name" value="Peptidase_S8_subtilisin-like"/>
</dbReference>
<dbReference type="PRINTS" id="PR00723">
    <property type="entry name" value="SUBTILISIN"/>
</dbReference>
<evidence type="ECO:0000259" key="8">
    <source>
        <dbReference type="Pfam" id="PF00082"/>
    </source>
</evidence>
<evidence type="ECO:0000313" key="11">
    <source>
        <dbReference type="Proteomes" id="UP000813444"/>
    </source>
</evidence>
<dbReference type="OrthoDB" id="10256524at2759"/>
<evidence type="ECO:0000256" key="2">
    <source>
        <dbReference type="ARBA" id="ARBA00022670"/>
    </source>
</evidence>
<evidence type="ECO:0000256" key="7">
    <source>
        <dbReference type="SAM" id="MobiDB-lite"/>
    </source>
</evidence>
<proteinExistence type="inferred from homology"/>
<comment type="similarity">
    <text evidence="1 6">Belongs to the peptidase S8 family.</text>
</comment>
<evidence type="ECO:0000256" key="6">
    <source>
        <dbReference type="PROSITE-ProRule" id="PRU01240"/>
    </source>
</evidence>
<dbReference type="GO" id="GO:0006508">
    <property type="term" value="P:proteolysis"/>
    <property type="evidence" value="ECO:0007669"/>
    <property type="project" value="UniProtKB-KW"/>
</dbReference>
<feature type="region of interest" description="Disordered" evidence="7">
    <location>
        <begin position="111"/>
        <end position="150"/>
    </location>
</feature>
<feature type="compositionally biased region" description="Polar residues" evidence="7">
    <location>
        <begin position="141"/>
        <end position="150"/>
    </location>
</feature>
<gene>
    <name evidence="10" type="ORF">B0I35DRAFT_401371</name>
</gene>
<sequence length="900" mass="97919">MVRLPNVAQFLAQTSAILTQPQTRSTHGAGEGLADVVPGAYIIEYEDGQDMSLFRSQAFSEYQTRREFNHELFNGISIQLHDVENAEERALELAHLPSVKNIWPVTLVSSPAGSKNAQGRVDRPSTSSRTHTNSDKRSMRETQGNGTRLTRSTHIMTQVDRLHAEGITGKGIKIAMIDDGIEYTHPALGGCFGEGCLVGFGYDLVGDDFDGISQPSPDDDPYTDCSELGTMLAGVVGAQDNPWDIRGVAPDATIGSYRVYGCHGVTTMDVLIAALTRAYEDGADIIHVLPGSQSGWSSGPWDMILSRIVERGVPCITGAGDDGWNGMFTIGSSAGGLGVTAAAVFENDVSPAELGTAYYTINNGTRTAFPFGWAQPEQFDGIARPLWVTGYDLTNTADACEPLPDDTPDLGDYYVLIRSSTECWYEQQAENVAAKGGRFFILYDDQDYWGLDDFNVERVSGIQGATRVRRQVGEAFVEALEAGSHIELEIRDYWDADIWIEERPNIYDLGAVVHLSGVGPTFEMNVKPQFGAPGSSIPTTMLSFWRGGYGVIGGSSLAGSFVAGAFALVAQARGATDLSLIESLLSANAVPHLYQNWWEPIDFLYPPAMQGGGMVQVWDAAHATTLLEPASLSFNDSDHSAASLNFTLTNTGTEHITYKLSHVPTQTFFSLQENGIYPVEDLEIVDVHAKIALSEGELTLPPGDSATIQVAPTPPDLDAFRLPVWSGYIAINASDGTSLSLPYQGLVGSLHNVTMNSDVWLSRSTDFYTPIAPNTTFVIPGPGTEFDPSRVSLPQLNFYMSWGSPAVHADVVALTSCPPNSTAKVADYQSIGELVRFPLPWARKGNRYTQWLGQLNDGSYVPPGRYQIILRQLRIFGDKSDPDDWIITKTTPFNLLYTYR</sequence>
<comment type="caution">
    <text evidence="10">The sequence shown here is derived from an EMBL/GenBank/DDBJ whole genome shotgun (WGS) entry which is preliminary data.</text>
</comment>
<dbReference type="Pfam" id="PF06280">
    <property type="entry name" value="fn3_5"/>
    <property type="match status" value="1"/>
</dbReference>
<dbReference type="AlphaFoldDB" id="A0A8K0WJQ5"/>
<dbReference type="InterPro" id="IPR034187">
    <property type="entry name" value="Peptidases_S8_5"/>
</dbReference>
<keyword evidence="3" id="KW-0732">Signal</keyword>
<organism evidence="10 11">
    <name type="scientific">Stachybotrys elegans</name>
    <dbReference type="NCBI Taxonomy" id="80388"/>
    <lineage>
        <taxon>Eukaryota</taxon>
        <taxon>Fungi</taxon>
        <taxon>Dikarya</taxon>
        <taxon>Ascomycota</taxon>
        <taxon>Pezizomycotina</taxon>
        <taxon>Sordariomycetes</taxon>
        <taxon>Hypocreomycetidae</taxon>
        <taxon>Hypocreales</taxon>
        <taxon>Stachybotryaceae</taxon>
        <taxon>Stachybotrys</taxon>
    </lineage>
</organism>
<dbReference type="PANTHER" id="PTHR43806:SF66">
    <property type="entry name" value="SERIN ENDOPEPTIDASE"/>
    <property type="match status" value="1"/>
</dbReference>
<evidence type="ECO:0000256" key="5">
    <source>
        <dbReference type="ARBA" id="ARBA00022825"/>
    </source>
</evidence>
<evidence type="ECO:0000256" key="4">
    <source>
        <dbReference type="ARBA" id="ARBA00022801"/>
    </source>
</evidence>
<dbReference type="InterPro" id="IPR013783">
    <property type="entry name" value="Ig-like_fold"/>
</dbReference>
<evidence type="ECO:0000256" key="1">
    <source>
        <dbReference type="ARBA" id="ARBA00011073"/>
    </source>
</evidence>
<name>A0A8K0WJQ5_9HYPO</name>
<dbReference type="InterPro" id="IPR000209">
    <property type="entry name" value="Peptidase_S8/S53_dom"/>
</dbReference>
<dbReference type="InterPro" id="IPR015500">
    <property type="entry name" value="Peptidase_S8_subtilisin-rel"/>
</dbReference>
<dbReference type="InterPro" id="IPR023827">
    <property type="entry name" value="Peptidase_S8_Asp-AS"/>
</dbReference>
<comment type="caution">
    <text evidence="6">Lacks conserved residue(s) required for the propagation of feature annotation.</text>
</comment>
<keyword evidence="11" id="KW-1185">Reference proteome</keyword>
<dbReference type="PANTHER" id="PTHR43806">
    <property type="entry name" value="PEPTIDASE S8"/>
    <property type="match status" value="1"/>
</dbReference>
<dbReference type="Proteomes" id="UP000813444">
    <property type="component" value="Unassembled WGS sequence"/>
</dbReference>
<dbReference type="GO" id="GO:0016020">
    <property type="term" value="C:membrane"/>
    <property type="evidence" value="ECO:0007669"/>
    <property type="project" value="InterPro"/>
</dbReference>
<dbReference type="PROSITE" id="PS00136">
    <property type="entry name" value="SUBTILASE_ASP"/>
    <property type="match status" value="1"/>
</dbReference>
<dbReference type="InterPro" id="IPR036852">
    <property type="entry name" value="Peptidase_S8/S53_dom_sf"/>
</dbReference>
<dbReference type="InterPro" id="IPR010435">
    <property type="entry name" value="C5a/SBT2-like_Fn3"/>
</dbReference>
<keyword evidence="5" id="KW-0720">Serine protease</keyword>